<dbReference type="CTD" id="942"/>
<feature type="domain" description="Ig-like" evidence="20">
    <location>
        <begin position="38"/>
        <end position="127"/>
    </location>
</feature>
<accession>A0A9K3Y6P6</accession>
<dbReference type="InterPro" id="IPR013783">
    <property type="entry name" value="Ig-like_fold"/>
</dbReference>
<dbReference type="RGD" id="628714">
    <property type="gene designation" value="Cd86"/>
</dbReference>
<dbReference type="InterPro" id="IPR013106">
    <property type="entry name" value="Ig_V-set"/>
</dbReference>
<evidence type="ECO:0000256" key="1">
    <source>
        <dbReference type="ARBA" id="ARBA00004251"/>
    </source>
</evidence>
<evidence type="ECO:0000313" key="21">
    <source>
        <dbReference type="EMBL" id="BAA23470.1"/>
    </source>
</evidence>
<dbReference type="GO" id="GO:0005886">
    <property type="term" value="C:plasma membrane"/>
    <property type="evidence" value="ECO:0007669"/>
    <property type="project" value="UniProtKB-SubCell"/>
</dbReference>
<dbReference type="FunFam" id="2.60.40.10:FF:000765">
    <property type="entry name" value="CD86 isoform 1"/>
    <property type="match status" value="1"/>
</dbReference>
<dbReference type="FunFam" id="2.60.40.10:FF:000582">
    <property type="entry name" value="T-lymphocyte activation antigen CD86"/>
    <property type="match status" value="1"/>
</dbReference>
<keyword evidence="3 19" id="KW-0812">Transmembrane</keyword>
<dbReference type="GO" id="GO:0007165">
    <property type="term" value="P:signal transduction"/>
    <property type="evidence" value="ECO:0007669"/>
    <property type="project" value="UniProtKB-ARBA"/>
</dbReference>
<evidence type="ECO:0000256" key="4">
    <source>
        <dbReference type="ARBA" id="ARBA00022729"/>
    </source>
</evidence>
<evidence type="ECO:0000256" key="11">
    <source>
        <dbReference type="ARBA" id="ARBA00023170"/>
    </source>
</evidence>
<comment type="function">
    <text evidence="14">Receptor involved in the costimulatory signal essential for T-lymphocyte proliferation and interleukin-2 production, by binding CD28 or CTLA-4. May play a critical role in the early events of T-cell activation and costimulation of naive T-cells, such as deciding between immunity and anergy that is made by T-cells within 24 hours after activation. Also involved in the regulation of B cells function, plays a role in regulating the level of IgG(1) produced. Upon CD40 engagement, activates NF-kappa-B signaling pathway via phospholipase C and protein kinase C activation.</text>
</comment>
<comment type="subcellular location">
    <subcellularLocation>
        <location evidence="1">Cell membrane</location>
        <topology evidence="1">Single-pass type I membrane protein</topology>
    </subcellularLocation>
</comment>
<dbReference type="RefSeq" id="NP_064466.1">
    <property type="nucleotide sequence ID" value="NM_020081.3"/>
</dbReference>
<evidence type="ECO:0000256" key="9">
    <source>
        <dbReference type="ARBA" id="ARBA00023136"/>
    </source>
</evidence>
<keyword evidence="5" id="KW-0832">Ubl conjugation</keyword>
<dbReference type="Pfam" id="PF08205">
    <property type="entry name" value="C2-set_2"/>
    <property type="match status" value="1"/>
</dbReference>
<evidence type="ECO:0000256" key="8">
    <source>
        <dbReference type="ARBA" id="ARBA00023130"/>
    </source>
</evidence>
<dbReference type="InterPro" id="IPR037677">
    <property type="entry name" value="CD86_IgV"/>
</dbReference>
<evidence type="ECO:0000256" key="6">
    <source>
        <dbReference type="ARBA" id="ARBA00022859"/>
    </source>
</evidence>
<evidence type="ECO:0000256" key="3">
    <source>
        <dbReference type="ARBA" id="ARBA00022692"/>
    </source>
</evidence>
<comment type="subunit">
    <text evidence="15">Homodimer. Interacts with MARCH8. Interacts (via cytoplasmic domain) with PHB1 and PHB2; the interactions increases after priming with CD40. Interacts with CD28.</text>
</comment>
<evidence type="ECO:0000256" key="2">
    <source>
        <dbReference type="ARBA" id="ARBA00022475"/>
    </source>
</evidence>
<evidence type="ECO:0000256" key="15">
    <source>
        <dbReference type="ARBA" id="ARBA00062369"/>
    </source>
</evidence>
<dbReference type="PROSITE" id="PS50835">
    <property type="entry name" value="IG_LIKE"/>
    <property type="match status" value="1"/>
</dbReference>
<organism evidence="21">
    <name type="scientific">Rattus norvegicus</name>
    <name type="common">Rat</name>
    <dbReference type="NCBI Taxonomy" id="10116"/>
    <lineage>
        <taxon>Eukaryota</taxon>
        <taxon>Metazoa</taxon>
        <taxon>Chordata</taxon>
        <taxon>Craniata</taxon>
        <taxon>Vertebrata</taxon>
        <taxon>Euteleostomi</taxon>
        <taxon>Mammalia</taxon>
        <taxon>Eutheria</taxon>
        <taxon>Euarchontoglires</taxon>
        <taxon>Glires</taxon>
        <taxon>Rodentia</taxon>
        <taxon>Myomorpha</taxon>
        <taxon>Muroidea</taxon>
        <taxon>Muridae</taxon>
        <taxon>Murinae</taxon>
        <taxon>Rattus</taxon>
    </lineage>
</organism>
<evidence type="ECO:0000256" key="16">
    <source>
        <dbReference type="ARBA" id="ARBA00074065"/>
    </source>
</evidence>
<evidence type="ECO:0000256" key="18">
    <source>
        <dbReference type="SAM" id="MobiDB-lite"/>
    </source>
</evidence>
<evidence type="ECO:0000313" key="22">
    <source>
        <dbReference type="EMBL" id="EDM11277.1"/>
    </source>
</evidence>
<dbReference type="Gene3D" id="2.60.40.10">
    <property type="entry name" value="Immunoglobulins"/>
    <property type="match status" value="2"/>
</dbReference>
<evidence type="ECO:0000256" key="12">
    <source>
        <dbReference type="ARBA" id="ARBA00023180"/>
    </source>
</evidence>
<keyword evidence="13" id="KW-0393">Immunoglobulin domain</keyword>
<keyword evidence="10" id="KW-1015">Disulfide bond</keyword>
<evidence type="ECO:0000256" key="5">
    <source>
        <dbReference type="ARBA" id="ARBA00022843"/>
    </source>
</evidence>
<dbReference type="SMART" id="SM00406">
    <property type="entry name" value="IGv"/>
    <property type="match status" value="1"/>
</dbReference>
<dbReference type="Proteomes" id="UP000234681">
    <property type="component" value="Chromosome 11"/>
</dbReference>
<evidence type="ECO:0000256" key="7">
    <source>
        <dbReference type="ARBA" id="ARBA00022989"/>
    </source>
</evidence>
<evidence type="ECO:0000256" key="17">
    <source>
        <dbReference type="ARBA" id="ARBA00078929"/>
    </source>
</evidence>
<keyword evidence="4" id="KW-0732">Signal</keyword>
<dbReference type="InterPro" id="IPR036179">
    <property type="entry name" value="Ig-like_dom_sf"/>
</dbReference>
<keyword evidence="9 19" id="KW-0472">Membrane</keyword>
<dbReference type="EMBL" id="CH473967">
    <property type="protein sequence ID" value="EDM11277.1"/>
    <property type="molecule type" value="Genomic_DNA"/>
</dbReference>
<evidence type="ECO:0000313" key="23">
    <source>
        <dbReference type="RGD" id="628714"/>
    </source>
</evidence>
<dbReference type="EMBL" id="D50558">
    <property type="protein sequence ID" value="BAA23470.1"/>
    <property type="molecule type" value="mRNA"/>
</dbReference>
<reference evidence="24" key="4">
    <citation type="journal article" date="2012" name="Nat. Commun.">
        <title>Quantitative maps of protein phosphorylation sites across 14 different rat organs and tissues.</title>
        <authorList>
            <person name="Lundby A."/>
            <person name="Secher A."/>
            <person name="Lage K."/>
            <person name="Nordsborg N.B."/>
            <person name="Dmytriyev A."/>
            <person name="Lundby C."/>
            <person name="Olsen J.V."/>
        </authorList>
    </citation>
    <scope>IDENTIFICATION BY MASS SPECTROMETRY [LARGE SCALE ANALYSIS]</scope>
</reference>
<dbReference type="SUPFAM" id="SSF48726">
    <property type="entry name" value="Immunoglobulin"/>
    <property type="match status" value="1"/>
</dbReference>
<dbReference type="PANTHER" id="PTHR25466">
    <property type="entry name" value="T-LYMPHOCYTE ACTIVATION ANTIGEN"/>
    <property type="match status" value="1"/>
</dbReference>
<dbReference type="AGR" id="RGD:628714"/>
<protein>
    <recommendedName>
        <fullName evidence="16">T-lymphocyte activation antigen CD86</fullName>
    </recommendedName>
    <alternativeName>
        <fullName evidence="17">Activation B7-2 antigen</fullName>
    </alternativeName>
</protein>
<feature type="region of interest" description="Disordered" evidence="18">
    <location>
        <begin position="279"/>
        <end position="313"/>
    </location>
</feature>
<dbReference type="InterPro" id="IPR051713">
    <property type="entry name" value="T-cell_Activation_Regulation"/>
</dbReference>
<keyword evidence="2" id="KW-1003">Cell membrane</keyword>
<keyword evidence="12" id="KW-0325">Glycoprotein</keyword>
<dbReference type="AlphaFoldDB" id="A0A9K3Y6P6"/>
<keyword evidence="8" id="KW-1064">Adaptive immunity</keyword>
<dbReference type="SMR" id="A0A9K3Y6P6"/>
<dbReference type="InterPro" id="IPR007110">
    <property type="entry name" value="Ig-like_dom"/>
</dbReference>
<reference evidence="22" key="3">
    <citation type="submission" date="2005-07" db="EMBL/GenBank/DDBJ databases">
        <authorList>
            <person name="Mural R.J."/>
            <person name="Li P.W."/>
            <person name="Adams M.D."/>
            <person name="Amanatides P.G."/>
            <person name="Baden-Tillson H."/>
            <person name="Barnstead M."/>
            <person name="Chin S.H."/>
            <person name="Dew I."/>
            <person name="Evans C.A."/>
            <person name="Ferriera S."/>
            <person name="Flanigan M."/>
            <person name="Fosler C."/>
            <person name="Glodek A."/>
            <person name="Gu Z."/>
            <person name="Holt R.A."/>
            <person name="Jennings D."/>
            <person name="Kraft C.L."/>
            <person name="Lu F."/>
            <person name="Nguyen T."/>
            <person name="Nusskern D.R."/>
            <person name="Pfannkoch C.M."/>
            <person name="Sitter C."/>
            <person name="Sutton G.G."/>
            <person name="Venter J.C."/>
            <person name="Wang Z."/>
            <person name="Woodage T."/>
            <person name="Zheng X.H."/>
            <person name="Zhong F."/>
        </authorList>
    </citation>
    <scope>NUCLEOTIDE SEQUENCE</scope>
    <source>
        <strain evidence="22">BN</strain>
    </source>
</reference>
<gene>
    <name evidence="22 23" type="primary">Cd86</name>
    <name evidence="22" type="ORF">rCG_52586</name>
</gene>
<evidence type="ECO:0000256" key="19">
    <source>
        <dbReference type="SAM" id="Phobius"/>
    </source>
</evidence>
<dbReference type="OrthoDB" id="5857426at2759"/>
<dbReference type="GO" id="GO:0002250">
    <property type="term" value="P:adaptive immune response"/>
    <property type="evidence" value="ECO:0007669"/>
    <property type="project" value="UniProtKB-KW"/>
</dbReference>
<dbReference type="CDD" id="cd16087">
    <property type="entry name" value="IgV_CD86"/>
    <property type="match status" value="1"/>
</dbReference>
<dbReference type="GO" id="GO:0046649">
    <property type="term" value="P:lymphocyte activation"/>
    <property type="evidence" value="ECO:0007669"/>
    <property type="project" value="UniProtKB-ARBA"/>
</dbReference>
<keyword evidence="11" id="KW-0675">Receptor</keyword>
<dbReference type="GO" id="GO:0008284">
    <property type="term" value="P:positive regulation of cell population proliferation"/>
    <property type="evidence" value="ECO:0007669"/>
    <property type="project" value="UniProtKB-ARBA"/>
</dbReference>
<keyword evidence="6" id="KW-0391">Immunity</keyword>
<evidence type="ECO:0000256" key="13">
    <source>
        <dbReference type="ARBA" id="ARBA00023319"/>
    </source>
</evidence>
<dbReference type="PANTHER" id="PTHR25466:SF2">
    <property type="entry name" value="T-LYMPHOCYTE ACTIVATION ANTIGEN CD86"/>
    <property type="match status" value="1"/>
</dbReference>
<dbReference type="GeneID" id="56822"/>
<dbReference type="OMA" id="LPCQFTN"/>
<sequence length="313" mass="35574">MYVVKTCVTCTMYLGILFSVLAYLLSDAVPVKRQAYFNSTAYLPCPFTKAQNISPSELVVFWQDRKKSVLYEHYLGAEKLDNVNAKYLGRTSFDRDNQALRLHNVQIKDTGLYDCFIQQKTPTGSIILQQWETELSVIANFSEPEIEEAQNETRNTGINLTCSSKQGYPKPTKMYFLITNSTNEYGDNMQISQDNVTKLFSVSISLSLPFPDGVYNMTIVCILETESMNISSKPHNMVFSQPQFDRKTWIQIAGPSSLLCCLFLLVVYKAVKKCLKMQNQPGRPSRKTCESKQDSGVDESINLEEVEPQLHQQ</sequence>
<dbReference type="InterPro" id="IPR013162">
    <property type="entry name" value="CD80_C2-set"/>
</dbReference>
<evidence type="ECO:0000256" key="10">
    <source>
        <dbReference type="ARBA" id="ARBA00023157"/>
    </source>
</evidence>
<proteinExistence type="evidence at protein level"/>
<keyword evidence="7 19" id="KW-1133">Transmembrane helix</keyword>
<evidence type="ECO:0000259" key="20">
    <source>
        <dbReference type="PROSITE" id="PS50835"/>
    </source>
</evidence>
<reference evidence="22" key="2">
    <citation type="journal article" date="2005" name="Genome Res.">
        <title>Gene and alternative splicing annotation with AIR.</title>
        <authorList>
            <person name="Florea L."/>
            <person name="Di Francesco V."/>
            <person name="Miller J."/>
            <person name="Turner R."/>
            <person name="Yao A."/>
            <person name="Harris M."/>
            <person name="Walenz B."/>
            <person name="Mobarry C."/>
            <person name="Merkulov G.V."/>
            <person name="Charlab R."/>
            <person name="Dew I."/>
            <person name="Deng Z."/>
            <person name="Istrail S."/>
            <person name="Li P."/>
            <person name="Sutton G."/>
        </authorList>
    </citation>
    <scope>NUCLEOTIDE SEQUENCE</scope>
    <source>
        <strain evidence="22">BN</strain>
    </source>
</reference>
<evidence type="ECO:0007829" key="24">
    <source>
        <dbReference type="PubMed" id="22673903"/>
    </source>
</evidence>
<reference evidence="21" key="1">
    <citation type="journal article" date="1997" name="Int. Immunol.">
        <title>Characterization of rat CD80 and CD86 by molecular cloning and mAb.</title>
        <authorList>
            <person name="Maeda K."/>
            <person name="Sato T."/>
            <person name="Azuma M."/>
            <person name="Yagita H."/>
            <person name="Okumura K."/>
        </authorList>
    </citation>
    <scope>NUCLEOTIDE SEQUENCE</scope>
    <source>
        <strain evidence="21">Wistar Lewis</strain>
        <tissue evidence="21">Lymphoma</tissue>
    </source>
</reference>
<dbReference type="KEGG" id="rno:56822"/>
<feature type="transmembrane region" description="Helical" evidence="19">
    <location>
        <begin position="249"/>
        <end position="268"/>
    </location>
</feature>
<evidence type="ECO:0000256" key="14">
    <source>
        <dbReference type="ARBA" id="ARBA00060284"/>
    </source>
</evidence>
<dbReference type="HOGENOM" id="CLU_071073_0_0_1"/>
<name>A0A9K3Y6P6_RAT</name>